<keyword evidence="3" id="KW-1185">Reference proteome</keyword>
<proteinExistence type="predicted"/>
<evidence type="ECO:0000313" key="2">
    <source>
        <dbReference type="EMBL" id="ARK28775.1"/>
    </source>
</evidence>
<dbReference type="KEGG" id="bkw:BkAM31D_02310"/>
<reference evidence="2 3" key="1">
    <citation type="submission" date="2017-04" db="EMBL/GenBank/DDBJ databases">
        <title>Bacillus krulwichiae AM31D Genome sequencing and assembly.</title>
        <authorList>
            <person name="Krulwich T.A."/>
            <person name="Anastor L."/>
            <person name="Ehrlich R."/>
            <person name="Ehrlich G.D."/>
            <person name="Janto B."/>
        </authorList>
    </citation>
    <scope>NUCLEOTIDE SEQUENCE [LARGE SCALE GENOMIC DNA]</scope>
    <source>
        <strain evidence="2 3">AM31D</strain>
    </source>
</reference>
<accession>A0A1X9M5P6</accession>
<keyword evidence="1" id="KW-1133">Transmembrane helix</keyword>
<name>A0A1X9M5P6_9BACI</name>
<keyword evidence="1" id="KW-0812">Transmembrane</keyword>
<evidence type="ECO:0000256" key="1">
    <source>
        <dbReference type="SAM" id="Phobius"/>
    </source>
</evidence>
<keyword evidence="1" id="KW-0472">Membrane</keyword>
<evidence type="ECO:0000313" key="3">
    <source>
        <dbReference type="Proteomes" id="UP000193006"/>
    </source>
</evidence>
<dbReference type="AlphaFoldDB" id="A0A1X9M5P6"/>
<feature type="transmembrane region" description="Helical" evidence="1">
    <location>
        <begin position="12"/>
        <end position="30"/>
    </location>
</feature>
<organism evidence="2 3">
    <name type="scientific">Halalkalibacter krulwichiae</name>
    <dbReference type="NCBI Taxonomy" id="199441"/>
    <lineage>
        <taxon>Bacteria</taxon>
        <taxon>Bacillati</taxon>
        <taxon>Bacillota</taxon>
        <taxon>Bacilli</taxon>
        <taxon>Bacillales</taxon>
        <taxon>Bacillaceae</taxon>
        <taxon>Halalkalibacter</taxon>
    </lineage>
</organism>
<dbReference type="Proteomes" id="UP000193006">
    <property type="component" value="Chromosome"/>
</dbReference>
<gene>
    <name evidence="2" type="ORF">BkAM31D_02310</name>
</gene>
<protein>
    <submittedName>
        <fullName evidence="2">Uncharacterized protein</fullName>
    </submittedName>
</protein>
<sequence length="31" mass="3642">MEKRLGMNWIEKGQVVSFFILVGFLTVMLVR</sequence>
<dbReference type="EMBL" id="CP020814">
    <property type="protein sequence ID" value="ARK28775.1"/>
    <property type="molecule type" value="Genomic_DNA"/>
</dbReference>